<organism evidence="2 3">
    <name type="scientific">Streptomyces tamarix</name>
    <dbReference type="NCBI Taxonomy" id="3078565"/>
    <lineage>
        <taxon>Bacteria</taxon>
        <taxon>Bacillati</taxon>
        <taxon>Actinomycetota</taxon>
        <taxon>Actinomycetes</taxon>
        <taxon>Kitasatosporales</taxon>
        <taxon>Streptomycetaceae</taxon>
        <taxon>Streptomyces</taxon>
    </lineage>
</organism>
<keyword evidence="3" id="KW-1185">Reference proteome</keyword>
<comment type="caution">
    <text evidence="2">The sequence shown here is derived from an EMBL/GenBank/DDBJ whole genome shotgun (WGS) entry which is preliminary data.</text>
</comment>
<feature type="compositionally biased region" description="Low complexity" evidence="1">
    <location>
        <begin position="21"/>
        <end position="33"/>
    </location>
</feature>
<evidence type="ECO:0000313" key="2">
    <source>
        <dbReference type="EMBL" id="MDT9680557.1"/>
    </source>
</evidence>
<feature type="compositionally biased region" description="Pro residues" evidence="1">
    <location>
        <begin position="34"/>
        <end position="48"/>
    </location>
</feature>
<dbReference type="Proteomes" id="UP001250181">
    <property type="component" value="Unassembled WGS sequence"/>
</dbReference>
<dbReference type="RefSeq" id="WP_315875555.1">
    <property type="nucleotide sequence ID" value="NZ_JAWCTQ010000001.1"/>
</dbReference>
<reference evidence="2 3" key="1">
    <citation type="submission" date="2023-09" db="EMBL/GenBank/DDBJ databases">
        <title>Streptomyces sp. nov.: A antagonism against Alternaria gaisen Producing Streptochlin, Isolated from Tamarix root soil.</title>
        <authorList>
            <person name="Chen Y."/>
        </authorList>
    </citation>
    <scope>NUCLEOTIDE SEQUENCE [LARGE SCALE GENOMIC DNA]</scope>
    <source>
        <strain evidence="2 3">TRM76323</strain>
    </source>
</reference>
<protein>
    <submittedName>
        <fullName evidence="2">Uncharacterized protein</fullName>
    </submittedName>
</protein>
<gene>
    <name evidence="2" type="ORF">RND61_00420</name>
</gene>
<accession>A0ABU3QDW1</accession>
<dbReference type="EMBL" id="JAWCTQ010000001">
    <property type="protein sequence ID" value="MDT9680557.1"/>
    <property type="molecule type" value="Genomic_DNA"/>
</dbReference>
<sequence length="69" mass="6864">MIQYDLVEPGLATCAEPRCRTAGARAAAPAAPTAAPPRSGPAPDPVPAPVRGDGSPVRRAAVPPRTPAA</sequence>
<feature type="region of interest" description="Disordered" evidence="1">
    <location>
        <begin position="21"/>
        <end position="69"/>
    </location>
</feature>
<proteinExistence type="predicted"/>
<evidence type="ECO:0000256" key="1">
    <source>
        <dbReference type="SAM" id="MobiDB-lite"/>
    </source>
</evidence>
<evidence type="ECO:0000313" key="3">
    <source>
        <dbReference type="Proteomes" id="UP001250181"/>
    </source>
</evidence>
<name>A0ABU3QDW1_9ACTN</name>